<sequence>MNDPVGACWRKSTHSAEGACVEVADGLSAVVQVRDSKDVAGPVLVFSAQSWRNFLREFKEKDHG</sequence>
<proteinExistence type="predicted"/>
<dbReference type="RefSeq" id="WP_067311671.1">
    <property type="nucleotide sequence ID" value="NZ_LT607752.1"/>
</dbReference>
<dbReference type="Proteomes" id="UP000198226">
    <property type="component" value="Chromosome I"/>
</dbReference>
<name>A0A120F805_9ACTN</name>
<keyword evidence="3" id="KW-1185">Reference proteome</keyword>
<gene>
    <name evidence="2" type="ORF">GA0070623_2343</name>
</gene>
<dbReference type="AlphaFoldDB" id="A0A120F805"/>
<accession>A0A120F805</accession>
<dbReference type="InterPro" id="IPR007278">
    <property type="entry name" value="DUF397"/>
</dbReference>
<evidence type="ECO:0000313" key="3">
    <source>
        <dbReference type="Proteomes" id="UP000198226"/>
    </source>
</evidence>
<evidence type="ECO:0000259" key="1">
    <source>
        <dbReference type="Pfam" id="PF04149"/>
    </source>
</evidence>
<organism evidence="2 3">
    <name type="scientific">Micromonospora rifamycinica</name>
    <dbReference type="NCBI Taxonomy" id="291594"/>
    <lineage>
        <taxon>Bacteria</taxon>
        <taxon>Bacillati</taxon>
        <taxon>Actinomycetota</taxon>
        <taxon>Actinomycetes</taxon>
        <taxon>Micromonosporales</taxon>
        <taxon>Micromonosporaceae</taxon>
        <taxon>Micromonospora</taxon>
    </lineage>
</organism>
<dbReference type="EMBL" id="LT607752">
    <property type="protein sequence ID" value="SCG55460.1"/>
    <property type="molecule type" value="Genomic_DNA"/>
</dbReference>
<protein>
    <recommendedName>
        <fullName evidence="1">DUF397 domain-containing protein</fullName>
    </recommendedName>
</protein>
<reference evidence="3" key="1">
    <citation type="submission" date="2016-06" db="EMBL/GenBank/DDBJ databases">
        <authorList>
            <person name="Varghese N."/>
            <person name="Submissions Spin"/>
        </authorList>
    </citation>
    <scope>NUCLEOTIDE SEQUENCE [LARGE SCALE GENOMIC DNA]</scope>
    <source>
        <strain evidence="3">DSM 44983</strain>
    </source>
</reference>
<dbReference type="OrthoDB" id="4301277at2"/>
<evidence type="ECO:0000313" key="2">
    <source>
        <dbReference type="EMBL" id="SCG55460.1"/>
    </source>
</evidence>
<feature type="domain" description="DUF397" evidence="1">
    <location>
        <begin position="8"/>
        <end position="58"/>
    </location>
</feature>
<dbReference type="Pfam" id="PF04149">
    <property type="entry name" value="DUF397"/>
    <property type="match status" value="1"/>
</dbReference>